<keyword evidence="3" id="KW-0206">Cytoskeleton</keyword>
<dbReference type="AlphaFoldDB" id="A0ABD0NSS4"/>
<reference evidence="5 6" key="1">
    <citation type="submission" date="2024-05" db="EMBL/GenBank/DDBJ databases">
        <title>Genome sequencing and assembly of Indian major carp, Cirrhinus mrigala (Hamilton, 1822).</title>
        <authorList>
            <person name="Mohindra V."/>
            <person name="Chowdhury L.M."/>
            <person name="Lal K."/>
            <person name="Jena J.K."/>
        </authorList>
    </citation>
    <scope>NUCLEOTIDE SEQUENCE [LARGE SCALE GENOMIC DNA]</scope>
    <source>
        <strain evidence="5">CM1030</strain>
        <tissue evidence="5">Blood</tissue>
    </source>
</reference>
<feature type="non-terminal residue" evidence="5">
    <location>
        <position position="1"/>
    </location>
</feature>
<keyword evidence="6" id="KW-1185">Reference proteome</keyword>
<keyword evidence="2" id="KW-0963">Cytoplasm</keyword>
<evidence type="ECO:0000313" key="5">
    <source>
        <dbReference type="EMBL" id="KAL0164520.1"/>
    </source>
</evidence>
<evidence type="ECO:0000256" key="2">
    <source>
        <dbReference type="ARBA" id="ARBA00022490"/>
    </source>
</evidence>
<protein>
    <submittedName>
        <fullName evidence="5">Uncharacterized protein</fullName>
    </submittedName>
</protein>
<gene>
    <name evidence="5" type="ORF">M9458_040273</name>
</gene>
<sequence>NAKLAAGKTEKESRNVDALLEPYKAENARLVRENNELHLGLLKLREEKDRISR</sequence>
<proteinExistence type="inferred from homology"/>
<dbReference type="PANTHER" id="PTHR20544:SF1">
    <property type="entry name" value="CENTROSOMAL PROTEIN 135KDA"/>
    <property type="match status" value="1"/>
</dbReference>
<evidence type="ECO:0000256" key="1">
    <source>
        <dbReference type="ARBA" id="ARBA00004114"/>
    </source>
</evidence>
<evidence type="ECO:0000256" key="4">
    <source>
        <dbReference type="ARBA" id="ARBA00038123"/>
    </source>
</evidence>
<accession>A0ABD0NSS4</accession>
<dbReference type="PANTHER" id="PTHR20544">
    <property type="entry name" value="CENTROSOMAL PROTEIN CEP135"/>
    <property type="match status" value="1"/>
</dbReference>
<comment type="similarity">
    <text evidence="4">Belongs to the CEP135/TSGA10 family.</text>
</comment>
<evidence type="ECO:0000313" key="6">
    <source>
        <dbReference type="Proteomes" id="UP001529510"/>
    </source>
</evidence>
<comment type="caution">
    <text evidence="5">The sequence shown here is derived from an EMBL/GenBank/DDBJ whole genome shotgun (WGS) entry which is preliminary data.</text>
</comment>
<dbReference type="Proteomes" id="UP001529510">
    <property type="component" value="Unassembled WGS sequence"/>
</dbReference>
<comment type="subcellular location">
    <subcellularLocation>
        <location evidence="1">Cytoplasm</location>
        <location evidence="1">Cytoskeleton</location>
        <location evidence="1">Microtubule organizing center</location>
        <location evidence="1">Centrosome</location>
        <location evidence="1">Centriole</location>
    </subcellularLocation>
</comment>
<dbReference type="InterPro" id="IPR051877">
    <property type="entry name" value="Centriole_BasalBody_StrucProt"/>
</dbReference>
<evidence type="ECO:0000256" key="3">
    <source>
        <dbReference type="ARBA" id="ARBA00023212"/>
    </source>
</evidence>
<feature type="non-terminal residue" evidence="5">
    <location>
        <position position="53"/>
    </location>
</feature>
<dbReference type="GO" id="GO:0005814">
    <property type="term" value="C:centriole"/>
    <property type="evidence" value="ECO:0007669"/>
    <property type="project" value="UniProtKB-SubCell"/>
</dbReference>
<organism evidence="5 6">
    <name type="scientific">Cirrhinus mrigala</name>
    <name type="common">Mrigala</name>
    <dbReference type="NCBI Taxonomy" id="683832"/>
    <lineage>
        <taxon>Eukaryota</taxon>
        <taxon>Metazoa</taxon>
        <taxon>Chordata</taxon>
        <taxon>Craniata</taxon>
        <taxon>Vertebrata</taxon>
        <taxon>Euteleostomi</taxon>
        <taxon>Actinopterygii</taxon>
        <taxon>Neopterygii</taxon>
        <taxon>Teleostei</taxon>
        <taxon>Ostariophysi</taxon>
        <taxon>Cypriniformes</taxon>
        <taxon>Cyprinidae</taxon>
        <taxon>Labeoninae</taxon>
        <taxon>Labeonini</taxon>
        <taxon>Cirrhinus</taxon>
    </lineage>
</organism>
<name>A0ABD0NSS4_CIRMR</name>
<dbReference type="EMBL" id="JAMKFB020000020">
    <property type="protein sequence ID" value="KAL0164520.1"/>
    <property type="molecule type" value="Genomic_DNA"/>
</dbReference>